<dbReference type="InterPro" id="IPR012977">
    <property type="entry name" value="SDA1_N"/>
</dbReference>
<keyword evidence="5 6" id="KW-0539">Nucleus</keyword>
<keyword evidence="3 6" id="KW-0690">Ribosome biogenesis</keyword>
<dbReference type="Pfam" id="PF08158">
    <property type="entry name" value="SDA1_HEAT"/>
    <property type="match status" value="1"/>
</dbReference>
<feature type="domain" description="SDA1 N-terminal" evidence="9">
    <location>
        <begin position="65"/>
        <end position="435"/>
    </location>
</feature>
<evidence type="ECO:0000256" key="7">
    <source>
        <dbReference type="SAM" id="MobiDB-lite"/>
    </source>
</evidence>
<dbReference type="GO" id="GO:0015031">
    <property type="term" value="P:protein transport"/>
    <property type="evidence" value="ECO:0007669"/>
    <property type="project" value="UniProtKB-KW"/>
</dbReference>
<evidence type="ECO:0000256" key="1">
    <source>
        <dbReference type="ARBA" id="ARBA00005783"/>
    </source>
</evidence>
<proteinExistence type="inferred from homology"/>
<dbReference type="EMBL" id="ML119657">
    <property type="protein sequence ID" value="RPA84826.1"/>
    <property type="molecule type" value="Genomic_DNA"/>
</dbReference>
<dbReference type="GO" id="GO:0005730">
    <property type="term" value="C:nucleolus"/>
    <property type="evidence" value="ECO:0007669"/>
    <property type="project" value="UniProtKB-SubCell"/>
</dbReference>
<dbReference type="SUPFAM" id="SSF48371">
    <property type="entry name" value="ARM repeat"/>
    <property type="match status" value="1"/>
</dbReference>
<reference evidence="10 11" key="1">
    <citation type="journal article" date="2018" name="Nat. Ecol. Evol.">
        <title>Pezizomycetes genomes reveal the molecular basis of ectomycorrhizal truffle lifestyle.</title>
        <authorList>
            <person name="Murat C."/>
            <person name="Payen T."/>
            <person name="Noel B."/>
            <person name="Kuo A."/>
            <person name="Morin E."/>
            <person name="Chen J."/>
            <person name="Kohler A."/>
            <person name="Krizsan K."/>
            <person name="Balestrini R."/>
            <person name="Da Silva C."/>
            <person name="Montanini B."/>
            <person name="Hainaut M."/>
            <person name="Levati E."/>
            <person name="Barry K.W."/>
            <person name="Belfiori B."/>
            <person name="Cichocki N."/>
            <person name="Clum A."/>
            <person name="Dockter R.B."/>
            <person name="Fauchery L."/>
            <person name="Guy J."/>
            <person name="Iotti M."/>
            <person name="Le Tacon F."/>
            <person name="Lindquist E.A."/>
            <person name="Lipzen A."/>
            <person name="Malagnac F."/>
            <person name="Mello A."/>
            <person name="Molinier V."/>
            <person name="Miyauchi S."/>
            <person name="Poulain J."/>
            <person name="Riccioni C."/>
            <person name="Rubini A."/>
            <person name="Sitrit Y."/>
            <person name="Splivallo R."/>
            <person name="Traeger S."/>
            <person name="Wang M."/>
            <person name="Zifcakova L."/>
            <person name="Wipf D."/>
            <person name="Zambonelli A."/>
            <person name="Paolocci F."/>
            <person name="Nowrousian M."/>
            <person name="Ottonello S."/>
            <person name="Baldrian P."/>
            <person name="Spatafora J.W."/>
            <person name="Henrissat B."/>
            <person name="Nagy L.G."/>
            <person name="Aury J.M."/>
            <person name="Wincker P."/>
            <person name="Grigoriev I.V."/>
            <person name="Bonfante P."/>
            <person name="Martin F.M."/>
        </authorList>
    </citation>
    <scope>NUCLEOTIDE SEQUENCE [LARGE SCALE GENOMIC DNA]</scope>
    <source>
        <strain evidence="10 11">RN42</strain>
    </source>
</reference>
<evidence type="ECO:0000256" key="2">
    <source>
        <dbReference type="ARBA" id="ARBA00022448"/>
    </source>
</evidence>
<dbReference type="Pfam" id="PF05285">
    <property type="entry name" value="SDA1_dom"/>
    <property type="match status" value="1"/>
</dbReference>
<dbReference type="GO" id="GO:0042273">
    <property type="term" value="P:ribosomal large subunit biogenesis"/>
    <property type="evidence" value="ECO:0007669"/>
    <property type="project" value="UniProtKB-UniRule"/>
</dbReference>
<comment type="subcellular location">
    <subcellularLocation>
        <location evidence="6">Nucleus</location>
        <location evidence="6">Nucleolus</location>
    </subcellularLocation>
</comment>
<evidence type="ECO:0000256" key="6">
    <source>
        <dbReference type="RuleBase" id="RU365057"/>
    </source>
</evidence>
<dbReference type="PANTHER" id="PTHR12730:SF0">
    <property type="entry name" value="PROTEIN SDA1 HOMOLOG"/>
    <property type="match status" value="1"/>
</dbReference>
<dbReference type="STRING" id="1160509.A0A3N4IGS0"/>
<feature type="compositionally biased region" description="Acidic residues" evidence="7">
    <location>
        <begin position="514"/>
        <end position="553"/>
    </location>
</feature>
<keyword evidence="2 6" id="KW-0813">Transport</keyword>
<evidence type="ECO:0000256" key="3">
    <source>
        <dbReference type="ARBA" id="ARBA00022517"/>
    </source>
</evidence>
<dbReference type="InterPro" id="IPR007949">
    <property type="entry name" value="SDA1_MD"/>
</dbReference>
<dbReference type="InterPro" id="IPR027312">
    <property type="entry name" value="Sda1"/>
</dbReference>
<dbReference type="PANTHER" id="PTHR12730">
    <property type="entry name" value="HSDA/SDA1-RELATED"/>
    <property type="match status" value="1"/>
</dbReference>
<evidence type="ECO:0000313" key="10">
    <source>
        <dbReference type="EMBL" id="RPA84826.1"/>
    </source>
</evidence>
<evidence type="ECO:0000256" key="4">
    <source>
        <dbReference type="ARBA" id="ARBA00022927"/>
    </source>
</evidence>
<evidence type="ECO:0000259" key="9">
    <source>
        <dbReference type="Pfam" id="PF08158"/>
    </source>
</evidence>
<protein>
    <recommendedName>
        <fullName evidence="6">Protein SDA1</fullName>
    </recommendedName>
</protein>
<keyword evidence="4 6" id="KW-0653">Protein transport</keyword>
<evidence type="ECO:0000256" key="5">
    <source>
        <dbReference type="ARBA" id="ARBA00023242"/>
    </source>
</evidence>
<organism evidence="10 11">
    <name type="scientific">Ascobolus immersus RN42</name>
    <dbReference type="NCBI Taxonomy" id="1160509"/>
    <lineage>
        <taxon>Eukaryota</taxon>
        <taxon>Fungi</taxon>
        <taxon>Dikarya</taxon>
        <taxon>Ascomycota</taxon>
        <taxon>Pezizomycotina</taxon>
        <taxon>Pezizomycetes</taxon>
        <taxon>Pezizales</taxon>
        <taxon>Ascobolaceae</taxon>
        <taxon>Ascobolus</taxon>
    </lineage>
</organism>
<accession>A0A3N4IGS0</accession>
<dbReference type="InterPro" id="IPR016024">
    <property type="entry name" value="ARM-type_fold"/>
</dbReference>
<feature type="domain" description="SDA1 middle" evidence="8">
    <location>
        <begin position="550"/>
        <end position="684"/>
    </location>
</feature>
<sequence length="749" mass="83882">MPKRKRAALVKLTNLPLLQNLIRRDPGSYRGDFLTQYQHYEAQRDLFLAQPEGYKSDDFVELMGFMAQVTSCYPDVASSFPRDLIHLITERHAVLPADIREKVVQSLVLLRNKDVISSSTLLESLFPILTTTQSKALRTQIYNTIISDIRSSNTKAKNHKLNRTVQAVLFGLVEGGKNDIDSTVGLWAVKITRELWRRSVWDDAKSVEIMKECALSSNPKVIAGGVRFFLGVDKEKEEAVDSDDDLPTATDRAKITYTAQISISSKKKRKLERAVQHMKKKQKQASKPHPLNFSALHLLHDPQGFVESLFAKHLTKNTKLPIDLKLLVLQLTSRLIGLHKLELLAFYSFILKYLTPRQKDVTQFLACTAQASHDLVPPDALEPIVRKIADEFVSEGVASAVAAAGLNSIREICTRAPLAITPTLLQDLTEYKGSKDKSVVMAARGLIALYREIAPEMLKKKDRGKDATMGLSAGTKDKLRFGEEKAGFIEGLELLEEWKAQQKAARKEAKGETAEGEEGDDAEDEDEDEDEDAWGAWDVESDEDTDNEGWIEVESDKEIELSDSEDEDEKKKPATKKARKALEAAQEKEDEDGDDEEKKTKAQTEAEAAIKEEERNISKLAMTKILTPADFAKLAELRAQAGLAKATGTSLRTHNEDAVDTNRIEGVSFEKADKAARLAKVMEGREDREKFSSKKGKKLKEKAHSTTNKEKNRKKNFLMVRPHARMKQKGKLFSKATAIRKAGKQNKGK</sequence>
<evidence type="ECO:0000259" key="8">
    <source>
        <dbReference type="Pfam" id="PF05285"/>
    </source>
</evidence>
<dbReference type="Proteomes" id="UP000275078">
    <property type="component" value="Unassembled WGS sequence"/>
</dbReference>
<comment type="function">
    <text evidence="6">Required for 60S pre-ribosomal subunits export to the cytoplasm.</text>
</comment>
<feature type="compositionally biased region" description="Basic and acidic residues" evidence="7">
    <location>
        <begin position="596"/>
        <end position="617"/>
    </location>
</feature>
<feature type="region of interest" description="Disordered" evidence="7">
    <location>
        <begin position="505"/>
        <end position="617"/>
    </location>
</feature>
<dbReference type="AlphaFoldDB" id="A0A3N4IGS0"/>
<dbReference type="OrthoDB" id="2196187at2759"/>
<name>A0A3N4IGS0_ASCIM</name>
<dbReference type="GO" id="GO:0000055">
    <property type="term" value="P:ribosomal large subunit export from nucleus"/>
    <property type="evidence" value="ECO:0007669"/>
    <property type="project" value="UniProtKB-UniRule"/>
</dbReference>
<evidence type="ECO:0000313" key="11">
    <source>
        <dbReference type="Proteomes" id="UP000275078"/>
    </source>
</evidence>
<comment type="similarity">
    <text evidence="1 6">Belongs to the SDA1 family.</text>
</comment>
<keyword evidence="11" id="KW-1185">Reference proteome</keyword>
<feature type="region of interest" description="Disordered" evidence="7">
    <location>
        <begin position="684"/>
        <end position="715"/>
    </location>
</feature>
<gene>
    <name evidence="10" type="ORF">BJ508DRAFT_412558</name>
</gene>